<reference evidence="2 3" key="1">
    <citation type="journal article" date="2010" name="PLoS Genet.">
        <title>De novo assembly of a 40 Mb eukaryotic genome from short sequence reads: Sordaria macrospora, a model organism for fungal morphogenesis.</title>
        <authorList>
            <person name="Nowrousian M."/>
            <person name="Stajich J."/>
            <person name="Chu M."/>
            <person name="Engh I."/>
            <person name="Espagne E."/>
            <person name="Halliday K."/>
            <person name="Kamerewerd J."/>
            <person name="Kempken F."/>
            <person name="Knab B."/>
            <person name="Kuo H.C."/>
            <person name="Osiewacz H.D."/>
            <person name="Poeggeler S."/>
            <person name="Read N."/>
            <person name="Seiler S."/>
            <person name="Smith K."/>
            <person name="Zickler D."/>
            <person name="Kueck U."/>
            <person name="Freitag M."/>
        </authorList>
    </citation>
    <scope>NUCLEOTIDE SEQUENCE [LARGE SCALE GENOMIC DNA]</scope>
    <source>
        <strain evidence="3">ATCC MYA-333 / DSM 997 / K(L3346) / K-hell</strain>
        <tissue evidence="2">Mycelium</tissue>
    </source>
</reference>
<dbReference type="HOGENOM" id="CLU_006822_0_0_1"/>
<organism evidence="2 3">
    <name type="scientific">Sordaria macrospora (strain ATCC MYA-333 / DSM 997 / K(L3346) / K-hell)</name>
    <dbReference type="NCBI Taxonomy" id="771870"/>
    <lineage>
        <taxon>Eukaryota</taxon>
        <taxon>Fungi</taxon>
        <taxon>Dikarya</taxon>
        <taxon>Ascomycota</taxon>
        <taxon>Pezizomycotina</taxon>
        <taxon>Sordariomycetes</taxon>
        <taxon>Sordariomycetidae</taxon>
        <taxon>Sordariales</taxon>
        <taxon>Sordariaceae</taxon>
        <taxon>Sordaria</taxon>
    </lineage>
</organism>
<dbReference type="InterPro" id="IPR038305">
    <property type="entry name" value="HeLo_sf"/>
</dbReference>
<feature type="region of interest" description="Disordered" evidence="1">
    <location>
        <begin position="1264"/>
        <end position="1299"/>
    </location>
</feature>
<dbReference type="InterPro" id="IPR011009">
    <property type="entry name" value="Kinase-like_dom_sf"/>
</dbReference>
<dbReference type="OrthoDB" id="5418235at2759"/>
<dbReference type="Gene3D" id="1.20.120.1020">
    <property type="entry name" value="Prion-inhibition and propagation, HeLo domain"/>
    <property type="match status" value="1"/>
</dbReference>
<feature type="compositionally biased region" description="Low complexity" evidence="1">
    <location>
        <begin position="571"/>
        <end position="582"/>
    </location>
</feature>
<feature type="compositionally biased region" description="Polar residues" evidence="1">
    <location>
        <begin position="1161"/>
        <end position="1173"/>
    </location>
</feature>
<feature type="region of interest" description="Disordered" evidence="1">
    <location>
        <begin position="861"/>
        <end position="881"/>
    </location>
</feature>
<gene>
    <name evidence="2" type="ORF">SMAC_05308</name>
</gene>
<keyword evidence="3" id="KW-1185">Reference proteome</keyword>
<dbReference type="Proteomes" id="UP000001881">
    <property type="component" value="Unassembled WGS sequence"/>
</dbReference>
<feature type="compositionally biased region" description="Polar residues" evidence="1">
    <location>
        <begin position="1068"/>
        <end position="1082"/>
    </location>
</feature>
<evidence type="ECO:0000313" key="3">
    <source>
        <dbReference type="Proteomes" id="UP000001881"/>
    </source>
</evidence>
<dbReference type="OMA" id="VHEDFFP"/>
<feature type="region of interest" description="Disordered" evidence="1">
    <location>
        <begin position="1160"/>
        <end position="1186"/>
    </location>
</feature>
<protein>
    <submittedName>
        <fullName evidence="2">WGS project CABT00000000 data, contig 2.25</fullName>
    </submittedName>
</protein>
<feature type="region of interest" description="Disordered" evidence="1">
    <location>
        <begin position="564"/>
        <end position="616"/>
    </location>
</feature>
<dbReference type="KEGG" id="smp:10803796"/>
<dbReference type="SUPFAM" id="SSF56112">
    <property type="entry name" value="Protein kinase-like (PK-like)"/>
    <property type="match status" value="1"/>
</dbReference>
<dbReference type="GeneID" id="10803796"/>
<dbReference type="PANTHER" id="PTHR37542">
    <property type="entry name" value="HELO DOMAIN-CONTAINING PROTEIN-RELATED"/>
    <property type="match status" value="1"/>
</dbReference>
<feature type="region of interest" description="Disordered" evidence="1">
    <location>
        <begin position="424"/>
        <end position="453"/>
    </location>
</feature>
<feature type="compositionally biased region" description="Polar residues" evidence="1">
    <location>
        <begin position="444"/>
        <end position="453"/>
    </location>
</feature>
<dbReference type="eggNOG" id="ENOG502QTFK">
    <property type="taxonomic scope" value="Eukaryota"/>
</dbReference>
<name>F7W3S6_SORMK</name>
<proteinExistence type="predicted"/>
<dbReference type="PANTHER" id="PTHR37542:SF2">
    <property type="entry name" value="PROTEIN KINASE DOMAIN-CONTAINING PROTEIN"/>
    <property type="match status" value="1"/>
</dbReference>
<dbReference type="VEuPathDB" id="FungiDB:SMAC_05308"/>
<feature type="compositionally biased region" description="Low complexity" evidence="1">
    <location>
        <begin position="1264"/>
        <end position="1273"/>
    </location>
</feature>
<comment type="caution">
    <text evidence="2">The sequence shown here is derived from an EMBL/GenBank/DDBJ whole genome shotgun (WGS) entry which is preliminary data.</text>
</comment>
<feature type="region of interest" description="Disordered" evidence="1">
    <location>
        <begin position="1053"/>
        <end position="1085"/>
    </location>
</feature>
<feature type="compositionally biased region" description="Polar residues" evidence="1">
    <location>
        <begin position="1233"/>
        <end position="1245"/>
    </location>
</feature>
<evidence type="ECO:0000313" key="2">
    <source>
        <dbReference type="EMBL" id="CCC12235.1"/>
    </source>
</evidence>
<evidence type="ECO:0000256" key="1">
    <source>
        <dbReference type="SAM" id="MobiDB-lite"/>
    </source>
</evidence>
<dbReference type="STRING" id="771870.F7W3S6"/>
<dbReference type="InParanoid" id="F7W3S6"/>
<feature type="region of interest" description="Disordered" evidence="1">
    <location>
        <begin position="1214"/>
        <end position="1247"/>
    </location>
</feature>
<dbReference type="EMBL" id="CABT02000025">
    <property type="protein sequence ID" value="CCC12235.1"/>
    <property type="molecule type" value="Genomic_DNA"/>
</dbReference>
<accession>F7W3S6</accession>
<sequence length="1359" mass="149471">MASGIPMGGFQLGSTLNRRLSRLYNDTKKSSDFVKEPAQHAEADPEIKSLHRKLKIQKDRLVSWGLEWSDPTHSAEVYIDSSLSKAGLSEVVGSIMSTIKDILAEAEPLWNSSKQLTGESNEPYQPPKRGEKIRLVVWDKSRFEDLIRDLTTSIDTLYDLSRTRSSYAQHSSAARERLQKAVASPFEEYRPFESTRIQTPQQIDPATLMNLREMQAVPMTEAGNPEQGTRDIVFMGKQAYAELMDRMGAHIPYGPLLLEYAPFDSIYSITGISPPMTRFERLSSGLQSDPQRSSNSWAGLPRLLGYFEDMENSRFGLVYRFPRTFNPVTYENLTQNPLYSMCSLGDLLARPDFEPKLEAKFRLAANLANTIFDMHARGITHGNLLIDNISFCNAVSTDPEISGMNQGEVDIRRPLISSFDLFSEPQSQDEPESFTPYRHPLDPKNSTQSPLNNNADSKTLDLYSLAMILISVGLWNKLENILPDVKNPVVSDAILDQLATRCGTLYMKAVQTCLKAVDQEIGGQHTMDEIARHVEFKASRYLEACCILDGVSALEERLGDDLAPAPTVQIPSAPTASGSGSSKETKSEKSAVETPTPTARKSEEVDPPITSIMVPDPEAEVRAKIQARQARHSSAKEKARLYPQVPLPPDVVEEWNSVLMPEINSALKTFYRKNPESVEISLESIGESPARTKPTVLVVCTSVSKVRAILKKKLGVLFDGTRSSLGLKVCKGQVLRSRKQVINRSMANPEDTGDVIAANPSYQPKPQNGASIGAWIGDRHLPPVSLGGLIVVDDKAYGMTVHHMLDDPEDNQATDDNTRSMAGGGLNDLAAWYAQQYSNTDESSPDNSENGDYACEFSDTDSEAYSESAITSEASDDDDYYEEEEQFTEPGDIPGIEPGCGEGFIITQPALDDVASDFYPSAEDKDQDHLDTFRVGEMYASSGIRRRKENGLVHEIDWALFEFEDDRQPSDNFIPKASAPSSGKKGKAHQRIQSIPPDQIPTILPTSIAPSHTLPGLQVQCMARTSGLQIGTIMSALTSVKILGRVSPSHTYQVSGTPSLGLVPNRPNRPSGSGDQTINSRRQPLPMGIPGDSGAWVVQRDGGSVCGHVLAWSSRKRVAYICPMEILVRDIAEVLEAEEIRLPGPTGAIIYQAYDERTPGVSRQASKTSTRTVGSGDVYGGGNMSRQTSAASARTYIGRQQDFGSSGLGRTFSRGSAFSGIGPPGYDDYPVDENTNMSERQSSVRRLQKQVEEEYLPSYSELKQAQAQAATAQAERRGTAGNNKINSNDDDNNGHDEGVEDLEHDFKDLRLEAAALEGAMPYWVERGGGLVLPEILDLRNCGSWIYSQKMLTYFSCLIT</sequence>